<keyword evidence="2" id="KW-1185">Reference proteome</keyword>
<geneLocation type="plasmid" evidence="1 2">
    <name>pACIX905</name>
</geneLocation>
<dbReference type="KEGG" id="acm:AciX9_4620"/>
<organism evidence="2">
    <name type="scientific">Granulicella tundricola (strain ATCC BAA-1859 / DSM 23138 / MP5ACTX9)</name>
    <dbReference type="NCBI Taxonomy" id="1198114"/>
    <lineage>
        <taxon>Bacteria</taxon>
        <taxon>Pseudomonadati</taxon>
        <taxon>Acidobacteriota</taxon>
        <taxon>Terriglobia</taxon>
        <taxon>Terriglobales</taxon>
        <taxon>Acidobacteriaceae</taxon>
        <taxon>Granulicella</taxon>
    </lineage>
</organism>
<evidence type="ECO:0000313" key="2">
    <source>
        <dbReference type="Proteomes" id="UP000000343"/>
    </source>
</evidence>
<sequence>MPKYIYPDMPEMGTEEDYETQSYWPLCYPRIYDNVSAYTSPKAVAFDLASIFRSYALFFRRSPHQLDRDTHNAGMIAAASFHAARLTDLRVPTFFVEHDLLMALSKTTPPEAIDWKALHLPFDAAVFILPPGAITIPGSGSIGFLWYSRAFEGNRVRVPSGVEHDFTLPKSQLYIRTVLAEKPGSPAVVHHIIDGEANTLIDLSKALEDNDVMPGSVPFSVAERRLGGMIAGLVFNLVLAMAARPELLTQGTFSGKRSKRGSEFWQPNIIGKNYRVSGSDGKGVTGLTHRMHWRRGHWRNQGYGVQRMQHRQVWIEPTLVAGE</sequence>
<name>E8X7W6_GRATM</name>
<evidence type="ECO:0000313" key="1">
    <source>
        <dbReference type="EMBL" id="ADW71550.1"/>
    </source>
</evidence>
<dbReference type="HOGENOM" id="CLU_859870_0_0_0"/>
<dbReference type="Pfam" id="PF26125">
    <property type="entry name" value="AcrVA2-like"/>
    <property type="match status" value="1"/>
</dbReference>
<accession>E8X7W6</accession>
<dbReference type="EMBL" id="CP002485">
    <property type="protein sequence ID" value="ADW71550.1"/>
    <property type="molecule type" value="Genomic_DNA"/>
</dbReference>
<proteinExistence type="predicted"/>
<dbReference type="AlphaFoldDB" id="E8X7W6"/>
<protein>
    <submittedName>
        <fullName evidence="1">Uncharacterized protein</fullName>
    </submittedName>
</protein>
<keyword evidence="1" id="KW-0614">Plasmid</keyword>
<reference evidence="2" key="1">
    <citation type="submission" date="2011-01" db="EMBL/GenBank/DDBJ databases">
        <title>Complete sequence of plasmid5 of Acidobacterium sp. MP5ACTX9.</title>
        <authorList>
            <consortium name="US DOE Joint Genome Institute"/>
            <person name="Lucas S."/>
            <person name="Copeland A."/>
            <person name="Lapidus A."/>
            <person name="Cheng J.-F."/>
            <person name="Goodwin L."/>
            <person name="Pitluck S."/>
            <person name="Teshima H."/>
            <person name="Detter J.C."/>
            <person name="Han C."/>
            <person name="Tapia R."/>
            <person name="Land M."/>
            <person name="Hauser L."/>
            <person name="Kyrpides N."/>
            <person name="Ivanova N."/>
            <person name="Ovchinnikova G."/>
            <person name="Pagani I."/>
            <person name="Rawat S.R."/>
            <person name="Mannisto M."/>
            <person name="Haggblom M.M."/>
            <person name="Woyke T."/>
        </authorList>
    </citation>
    <scope>NUCLEOTIDE SEQUENCE [LARGE SCALE GENOMIC DNA]</scope>
    <source>
        <strain evidence="2">MP5ACTX9</strain>
        <plasmid evidence="2">Plasmid pACIX905</plasmid>
    </source>
</reference>
<gene>
    <name evidence="1" type="ordered locus">AciX9_4620</name>
</gene>
<dbReference type="InterPro" id="IPR058915">
    <property type="entry name" value="AcrVA2-like"/>
</dbReference>
<dbReference type="OrthoDB" id="582667at2"/>
<dbReference type="RefSeq" id="WP_013573269.1">
    <property type="nucleotide sequence ID" value="NC_015060.1"/>
</dbReference>
<dbReference type="Proteomes" id="UP000000343">
    <property type="component" value="Plasmid pACIX905"/>
</dbReference>